<evidence type="ECO:0000313" key="1">
    <source>
        <dbReference type="EMBL" id="CAG8651463.1"/>
    </source>
</evidence>
<feature type="non-terminal residue" evidence="1">
    <location>
        <position position="78"/>
    </location>
</feature>
<proteinExistence type="predicted"/>
<comment type="caution">
    <text evidence="1">The sequence shown here is derived from an EMBL/GenBank/DDBJ whole genome shotgun (WGS) entry which is preliminary data.</text>
</comment>
<organism evidence="1 2">
    <name type="scientific">Acaulospora colombiana</name>
    <dbReference type="NCBI Taxonomy" id="27376"/>
    <lineage>
        <taxon>Eukaryota</taxon>
        <taxon>Fungi</taxon>
        <taxon>Fungi incertae sedis</taxon>
        <taxon>Mucoromycota</taxon>
        <taxon>Glomeromycotina</taxon>
        <taxon>Glomeromycetes</taxon>
        <taxon>Diversisporales</taxon>
        <taxon>Acaulosporaceae</taxon>
        <taxon>Acaulospora</taxon>
    </lineage>
</organism>
<sequence>MIRLLYDPFGGVGLDGYVVDEPKFLRLEFRAAAAQQILSSALNSGPELHPVITPRLAHNLPAPAWRGMDAAFSSPEQN</sequence>
<protein>
    <submittedName>
        <fullName evidence="1">1561_t:CDS:1</fullName>
    </submittedName>
</protein>
<reference evidence="1" key="1">
    <citation type="submission" date="2021-06" db="EMBL/GenBank/DDBJ databases">
        <authorList>
            <person name="Kallberg Y."/>
            <person name="Tangrot J."/>
            <person name="Rosling A."/>
        </authorList>
    </citation>
    <scope>NUCLEOTIDE SEQUENCE</scope>
    <source>
        <strain evidence="1">CL356</strain>
    </source>
</reference>
<name>A0ACA9NH85_9GLOM</name>
<accession>A0ACA9NH85</accession>
<dbReference type="Proteomes" id="UP000789525">
    <property type="component" value="Unassembled WGS sequence"/>
</dbReference>
<keyword evidence="2" id="KW-1185">Reference proteome</keyword>
<dbReference type="EMBL" id="CAJVPT010020888">
    <property type="protein sequence ID" value="CAG8651463.1"/>
    <property type="molecule type" value="Genomic_DNA"/>
</dbReference>
<evidence type="ECO:0000313" key="2">
    <source>
        <dbReference type="Proteomes" id="UP000789525"/>
    </source>
</evidence>
<gene>
    <name evidence="1" type="ORF">ACOLOM_LOCUS8263</name>
</gene>